<keyword evidence="1" id="KW-0677">Repeat</keyword>
<evidence type="ECO:0000256" key="1">
    <source>
        <dbReference type="ARBA" id="ARBA00022737"/>
    </source>
</evidence>
<dbReference type="PANTHER" id="PTHR22870:SF408">
    <property type="entry name" value="OS09G0560450 PROTEIN"/>
    <property type="match status" value="1"/>
</dbReference>
<reference evidence="3" key="1">
    <citation type="submission" date="2016-10" db="EMBL/GenBank/DDBJ databases">
        <authorList>
            <person name="Varghese N."/>
            <person name="Submissions S."/>
        </authorList>
    </citation>
    <scope>NUCLEOTIDE SEQUENCE [LARGE SCALE GENOMIC DNA]</scope>
    <source>
        <strain evidence="3">DSM 16858</strain>
    </source>
</reference>
<dbReference type="InterPro" id="IPR009091">
    <property type="entry name" value="RCC1/BLIP-II"/>
</dbReference>
<dbReference type="AlphaFoldDB" id="A0A1I0L9Z4"/>
<evidence type="ECO:0000313" key="3">
    <source>
        <dbReference type="Proteomes" id="UP000199181"/>
    </source>
</evidence>
<dbReference type="InterPro" id="IPR051210">
    <property type="entry name" value="Ub_ligase/GEF_domain"/>
</dbReference>
<accession>A0A1I0L9Z4</accession>
<dbReference type="SUPFAM" id="SSF50985">
    <property type="entry name" value="RCC1/BLIP-II"/>
    <property type="match status" value="1"/>
</dbReference>
<dbReference type="PROSITE" id="PS00626">
    <property type="entry name" value="RCC1_2"/>
    <property type="match status" value="1"/>
</dbReference>
<protein>
    <submittedName>
        <fullName evidence="2">Regulator of chromosome condensation (RCC1) repeat-containing protein</fullName>
    </submittedName>
</protein>
<evidence type="ECO:0000313" key="2">
    <source>
        <dbReference type="EMBL" id="SEU36208.1"/>
    </source>
</evidence>
<keyword evidence="3" id="KW-1185">Reference proteome</keyword>
<dbReference type="InterPro" id="IPR000408">
    <property type="entry name" value="Reg_chr_condens"/>
</dbReference>
<dbReference type="PANTHER" id="PTHR22870">
    <property type="entry name" value="REGULATOR OF CHROMOSOME CONDENSATION"/>
    <property type="match status" value="1"/>
</dbReference>
<dbReference type="Gene3D" id="2.130.10.30">
    <property type="entry name" value="Regulator of chromosome condensation 1/beta-lactamase-inhibitor protein II"/>
    <property type="match status" value="1"/>
</dbReference>
<name>A0A1I0L9Z4_9BACT</name>
<gene>
    <name evidence="2" type="ORF">SAMN05443639_121139</name>
</gene>
<dbReference type="PROSITE" id="PS50012">
    <property type="entry name" value="RCC1_3"/>
    <property type="match status" value="1"/>
</dbReference>
<organism evidence="2 3">
    <name type="scientific">Stigmatella erecta</name>
    <dbReference type="NCBI Taxonomy" id="83460"/>
    <lineage>
        <taxon>Bacteria</taxon>
        <taxon>Pseudomonadati</taxon>
        <taxon>Myxococcota</taxon>
        <taxon>Myxococcia</taxon>
        <taxon>Myxococcales</taxon>
        <taxon>Cystobacterineae</taxon>
        <taxon>Archangiaceae</taxon>
        <taxon>Stigmatella</taxon>
    </lineage>
</organism>
<dbReference type="Pfam" id="PF13540">
    <property type="entry name" value="RCC1_2"/>
    <property type="match status" value="1"/>
</dbReference>
<dbReference type="EMBL" id="FOIJ01000021">
    <property type="protein sequence ID" value="SEU36208.1"/>
    <property type="molecule type" value="Genomic_DNA"/>
</dbReference>
<sequence>MGCGWQLAVGTVWSSGANSTGQLGDGTTSDRAVPVAVQGVSGLVAVAAGYYHSLMVRSDGTLWGWGSNAYGQIGDGGPTDYAYTPVLFSY</sequence>
<proteinExistence type="predicted"/>
<dbReference type="Proteomes" id="UP000199181">
    <property type="component" value="Unassembled WGS sequence"/>
</dbReference>